<accession>A0A158CUC4</accession>
<proteinExistence type="predicted"/>
<sequence>MNADRSSQLIARDVHVCFGGINALSDVNLTLQQGEVYGLIGPNGAGKTTMVNVLSGFQRPTQGSVQLDGADVGLRGPHQAARMGVGRTFQAGRLFKELTVLENLTVAALSSGLGSREAKTRAGTILDWMGCSDMRARRCDSLSYGNERRIGIGRALALAPRFALLDEPASGMNDAECDALMHLIASIPREFGCGVLLIEHNMEVVMGACERVHVLDGGKSLAEGGPAEVMHNPDVRRAYLGDKAAAKTSHTMRAA</sequence>
<dbReference type="Pfam" id="PF12399">
    <property type="entry name" value="BCA_ABC_TP_C"/>
    <property type="match status" value="1"/>
</dbReference>
<dbReference type="CDD" id="cd03219">
    <property type="entry name" value="ABC_Mj1267_LivG_branched"/>
    <property type="match status" value="1"/>
</dbReference>
<evidence type="ECO:0000256" key="1">
    <source>
        <dbReference type="ARBA" id="ARBA00022448"/>
    </source>
</evidence>
<dbReference type="GO" id="GO:0005304">
    <property type="term" value="F:L-valine transmembrane transporter activity"/>
    <property type="evidence" value="ECO:0007669"/>
    <property type="project" value="TreeGrafter"/>
</dbReference>
<dbReference type="GO" id="GO:0005524">
    <property type="term" value="F:ATP binding"/>
    <property type="evidence" value="ECO:0007669"/>
    <property type="project" value="UniProtKB-KW"/>
</dbReference>
<dbReference type="SUPFAM" id="SSF52540">
    <property type="entry name" value="P-loop containing nucleoside triphosphate hydrolases"/>
    <property type="match status" value="1"/>
</dbReference>
<dbReference type="InterPro" id="IPR032823">
    <property type="entry name" value="BCA_ABC_TP_C"/>
</dbReference>
<keyword evidence="3" id="KW-0472">Membrane</keyword>
<keyword evidence="5 7" id="KW-0067">ATP-binding</keyword>
<evidence type="ECO:0000313" key="7">
    <source>
        <dbReference type="EMBL" id="SAK85924.1"/>
    </source>
</evidence>
<dbReference type="GO" id="GO:0005886">
    <property type="term" value="C:plasma membrane"/>
    <property type="evidence" value="ECO:0007669"/>
    <property type="project" value="TreeGrafter"/>
</dbReference>
<evidence type="ECO:0000256" key="2">
    <source>
        <dbReference type="ARBA" id="ARBA00022475"/>
    </source>
</evidence>
<dbReference type="InterPro" id="IPR027417">
    <property type="entry name" value="P-loop_NTPase"/>
</dbReference>
<evidence type="ECO:0000256" key="5">
    <source>
        <dbReference type="ARBA" id="ARBA00022840"/>
    </source>
</evidence>
<dbReference type="EMBL" id="FCNX02000012">
    <property type="protein sequence ID" value="SAK85924.1"/>
    <property type="molecule type" value="Genomic_DNA"/>
</dbReference>
<dbReference type="STRING" id="1777138.AWB77_04547"/>
<dbReference type="Proteomes" id="UP000054903">
    <property type="component" value="Unassembled WGS sequence"/>
</dbReference>
<dbReference type="GO" id="GO:1903805">
    <property type="term" value="P:L-valine import across plasma membrane"/>
    <property type="evidence" value="ECO:0007669"/>
    <property type="project" value="TreeGrafter"/>
</dbReference>
<evidence type="ECO:0000256" key="4">
    <source>
        <dbReference type="ARBA" id="ARBA00022741"/>
    </source>
</evidence>
<dbReference type="GO" id="GO:0015188">
    <property type="term" value="F:L-isoleucine transmembrane transporter activity"/>
    <property type="evidence" value="ECO:0007669"/>
    <property type="project" value="TreeGrafter"/>
</dbReference>
<dbReference type="PANTHER" id="PTHR45772">
    <property type="entry name" value="CONSERVED COMPONENT OF ABC TRANSPORTER FOR NATURAL AMINO ACIDS-RELATED"/>
    <property type="match status" value="1"/>
</dbReference>
<dbReference type="GO" id="GO:1903806">
    <property type="term" value="P:L-isoleucine import across plasma membrane"/>
    <property type="evidence" value="ECO:0007669"/>
    <property type="project" value="TreeGrafter"/>
</dbReference>
<keyword evidence="8" id="KW-1185">Reference proteome</keyword>
<dbReference type="InterPro" id="IPR003593">
    <property type="entry name" value="AAA+_ATPase"/>
</dbReference>
<protein>
    <submittedName>
        <fullName evidence="7">Leucine/isoleucine/valine transporter ATP-binding subunit</fullName>
    </submittedName>
</protein>
<dbReference type="SMART" id="SM00382">
    <property type="entry name" value="AAA"/>
    <property type="match status" value="1"/>
</dbReference>
<dbReference type="InterPro" id="IPR051120">
    <property type="entry name" value="ABC_AA/LPS_Transport"/>
</dbReference>
<feature type="domain" description="ABC transporter" evidence="6">
    <location>
        <begin position="9"/>
        <end position="242"/>
    </location>
</feature>
<dbReference type="Pfam" id="PF00005">
    <property type="entry name" value="ABC_tran"/>
    <property type="match status" value="1"/>
</dbReference>
<dbReference type="GO" id="GO:0015192">
    <property type="term" value="F:L-phenylalanine transmembrane transporter activity"/>
    <property type="evidence" value="ECO:0007669"/>
    <property type="project" value="TreeGrafter"/>
</dbReference>
<comment type="caution">
    <text evidence="7">The sequence shown here is derived from an EMBL/GenBank/DDBJ whole genome shotgun (WGS) entry which is preliminary data.</text>
</comment>
<evidence type="ECO:0000256" key="3">
    <source>
        <dbReference type="ARBA" id="ARBA00022519"/>
    </source>
</evidence>
<reference evidence="7" key="1">
    <citation type="submission" date="2016-01" db="EMBL/GenBank/DDBJ databases">
        <authorList>
            <person name="Peeters C."/>
        </authorList>
    </citation>
    <scope>NUCLEOTIDE SEQUENCE</scope>
    <source>
        <strain evidence="7">LMG 29320</strain>
    </source>
</reference>
<keyword evidence="1" id="KW-0813">Transport</keyword>
<name>A0A158CUC4_9BURK</name>
<dbReference type="AlphaFoldDB" id="A0A158CUC4"/>
<dbReference type="PANTHER" id="PTHR45772:SF7">
    <property type="entry name" value="AMINO ACID ABC TRANSPORTER ATP-BINDING PROTEIN"/>
    <property type="match status" value="1"/>
</dbReference>
<dbReference type="OrthoDB" id="9781337at2"/>
<dbReference type="GO" id="GO:0016887">
    <property type="term" value="F:ATP hydrolysis activity"/>
    <property type="evidence" value="ECO:0007669"/>
    <property type="project" value="InterPro"/>
</dbReference>
<dbReference type="GO" id="GO:0015808">
    <property type="term" value="P:L-alanine transport"/>
    <property type="evidence" value="ECO:0007669"/>
    <property type="project" value="TreeGrafter"/>
</dbReference>
<keyword evidence="4" id="KW-0547">Nucleotide-binding</keyword>
<dbReference type="RefSeq" id="WP_061136662.1">
    <property type="nucleotide sequence ID" value="NZ_FCNX02000012.1"/>
</dbReference>
<organism evidence="7 8">
    <name type="scientific">Caballeronia fortuita</name>
    <dbReference type="NCBI Taxonomy" id="1777138"/>
    <lineage>
        <taxon>Bacteria</taxon>
        <taxon>Pseudomonadati</taxon>
        <taxon>Pseudomonadota</taxon>
        <taxon>Betaproteobacteria</taxon>
        <taxon>Burkholderiales</taxon>
        <taxon>Burkholderiaceae</taxon>
        <taxon>Caballeronia</taxon>
    </lineage>
</organism>
<dbReference type="PROSITE" id="PS50893">
    <property type="entry name" value="ABC_TRANSPORTER_2"/>
    <property type="match status" value="1"/>
</dbReference>
<dbReference type="GO" id="GO:0042941">
    <property type="term" value="P:D-alanine transmembrane transport"/>
    <property type="evidence" value="ECO:0007669"/>
    <property type="project" value="TreeGrafter"/>
</dbReference>
<dbReference type="Gene3D" id="3.40.50.300">
    <property type="entry name" value="P-loop containing nucleotide triphosphate hydrolases"/>
    <property type="match status" value="1"/>
</dbReference>
<evidence type="ECO:0000313" key="8">
    <source>
        <dbReference type="Proteomes" id="UP000054903"/>
    </source>
</evidence>
<keyword evidence="2" id="KW-1003">Cell membrane</keyword>
<gene>
    <name evidence="7" type="ORF">AWB77_04547</name>
</gene>
<dbReference type="InterPro" id="IPR003439">
    <property type="entry name" value="ABC_transporter-like_ATP-bd"/>
</dbReference>
<keyword evidence="3" id="KW-0997">Cell inner membrane</keyword>
<evidence type="ECO:0000259" key="6">
    <source>
        <dbReference type="PROSITE" id="PS50893"/>
    </source>
</evidence>